<reference evidence="2" key="1">
    <citation type="submission" date="2013-06" db="EMBL/GenBank/DDBJ databases">
        <authorList>
            <person name="Weinstock G."/>
            <person name="Sodergren E."/>
            <person name="Clifton S."/>
            <person name="Fulton L."/>
            <person name="Fulton B."/>
            <person name="Courtney L."/>
            <person name="Fronick C."/>
            <person name="Harrison M."/>
            <person name="Strong C."/>
            <person name="Farmer C."/>
            <person name="Delahaunty K."/>
            <person name="Markovic C."/>
            <person name="Hall O."/>
            <person name="Minx P."/>
            <person name="Tomlinson C."/>
            <person name="Mitreva M."/>
            <person name="Nelson J."/>
            <person name="Hou S."/>
            <person name="Wollam A."/>
            <person name="Pepin K.H."/>
            <person name="Johnson M."/>
            <person name="Bhonagiri V."/>
            <person name="Nash W.E."/>
            <person name="Warren W."/>
            <person name="Chinwalla A."/>
            <person name="Mardis E.R."/>
            <person name="Wilson R.K."/>
        </authorList>
    </citation>
    <scope>NUCLEOTIDE SEQUENCE [LARGE SCALE GENOMIC DNA]</scope>
    <source>
        <strain evidence="2">ATCC 49176</strain>
    </source>
</reference>
<dbReference type="Proteomes" id="UP000019050">
    <property type="component" value="Unassembled WGS sequence"/>
</dbReference>
<dbReference type="Pfam" id="PF13420">
    <property type="entry name" value="Acetyltransf_4"/>
    <property type="match status" value="1"/>
</dbReference>
<dbReference type="SUPFAM" id="SSF55729">
    <property type="entry name" value="Acyl-CoA N-acyltransferases (Nat)"/>
    <property type="match status" value="1"/>
</dbReference>
<dbReference type="CDD" id="cd04301">
    <property type="entry name" value="NAT_SF"/>
    <property type="match status" value="1"/>
</dbReference>
<organism evidence="2 3">
    <name type="scientific">Abiotrophia defectiva ATCC 49176</name>
    <dbReference type="NCBI Taxonomy" id="592010"/>
    <lineage>
        <taxon>Bacteria</taxon>
        <taxon>Bacillati</taxon>
        <taxon>Bacillota</taxon>
        <taxon>Bacilli</taxon>
        <taxon>Lactobacillales</taxon>
        <taxon>Aerococcaceae</taxon>
        <taxon>Abiotrophia</taxon>
    </lineage>
</organism>
<dbReference type="PANTHER" id="PTHR43072">
    <property type="entry name" value="N-ACETYLTRANSFERASE"/>
    <property type="match status" value="1"/>
</dbReference>
<dbReference type="STRING" id="592010.GCWU000182_000798"/>
<dbReference type="eggNOG" id="COG1247">
    <property type="taxonomic scope" value="Bacteria"/>
</dbReference>
<gene>
    <name evidence="2" type="ORF">GCWU000182_000798</name>
</gene>
<dbReference type="InterPro" id="IPR016181">
    <property type="entry name" value="Acyl_CoA_acyltransferase"/>
</dbReference>
<dbReference type="EMBL" id="ACIN03000005">
    <property type="protein sequence ID" value="ESK65733.1"/>
    <property type="molecule type" value="Genomic_DNA"/>
</dbReference>
<protein>
    <submittedName>
        <fullName evidence="2">Toxin-antitoxin system, toxin component, GNAT family</fullName>
    </submittedName>
</protein>
<dbReference type="AlphaFoldDB" id="W1Q3I1"/>
<comment type="caution">
    <text evidence="2">The sequence shown here is derived from an EMBL/GenBank/DDBJ whole genome shotgun (WGS) entry which is preliminary data.</text>
</comment>
<evidence type="ECO:0000313" key="2">
    <source>
        <dbReference type="EMBL" id="ESK65733.1"/>
    </source>
</evidence>
<dbReference type="Gene3D" id="3.40.630.30">
    <property type="match status" value="1"/>
</dbReference>
<dbReference type="InterPro" id="IPR000182">
    <property type="entry name" value="GNAT_dom"/>
</dbReference>
<accession>W1Q3I1</accession>
<sequence>MSAMSIVIRSANPQDAPSLRAIYRPYVERTVISFEYEVPSVSGFRQRIKQTLAHYPYLVAELEGEVVGYAYGSAFHPRAAYQYVAEVSVYLKRSVRGQGIGAKLYAALEEALRQQGIRRVTACVAYPGEGSVEFHLKQGYHQVALFEKVGYKFDAWQDVAWFQKDL</sequence>
<dbReference type="GO" id="GO:0016747">
    <property type="term" value="F:acyltransferase activity, transferring groups other than amino-acyl groups"/>
    <property type="evidence" value="ECO:0007669"/>
    <property type="project" value="InterPro"/>
</dbReference>
<keyword evidence="3" id="KW-1185">Reference proteome</keyword>
<dbReference type="PROSITE" id="PS51186">
    <property type="entry name" value="GNAT"/>
    <property type="match status" value="1"/>
</dbReference>
<feature type="domain" description="N-acetyltransferase" evidence="1">
    <location>
        <begin position="6"/>
        <end position="166"/>
    </location>
</feature>
<name>W1Q3I1_ABIDE</name>
<evidence type="ECO:0000259" key="1">
    <source>
        <dbReference type="PROSITE" id="PS51186"/>
    </source>
</evidence>
<proteinExistence type="predicted"/>
<dbReference type="HOGENOM" id="CLU_013985_4_2_9"/>
<evidence type="ECO:0000313" key="3">
    <source>
        <dbReference type="Proteomes" id="UP000019050"/>
    </source>
</evidence>
<dbReference type="PANTHER" id="PTHR43072:SF8">
    <property type="entry name" value="ACYLTRANSFERASE FABY-RELATED"/>
    <property type="match status" value="1"/>
</dbReference>